<proteinExistence type="predicted"/>
<protein>
    <recommendedName>
        <fullName evidence="2">DUF3293 domain-containing protein</fullName>
    </recommendedName>
</protein>
<dbReference type="EMBL" id="VSSQ01047551">
    <property type="protein sequence ID" value="MPN01559.1"/>
    <property type="molecule type" value="Genomic_DNA"/>
</dbReference>
<name>A0A645EK94_9ZZZZ</name>
<accession>A0A645EK94</accession>
<reference evidence="1" key="1">
    <citation type="submission" date="2019-08" db="EMBL/GenBank/DDBJ databases">
        <authorList>
            <person name="Kucharzyk K."/>
            <person name="Murdoch R.W."/>
            <person name="Higgins S."/>
            <person name="Loffler F."/>
        </authorList>
    </citation>
    <scope>NUCLEOTIDE SEQUENCE</scope>
</reference>
<sequence>MAKTSKLEAAYRATTYRVFLPGGLCDLRVGQASEALRCWLETAGCTRFAVITAYNPGSVATDESVNAERQAALECDLLEGNYEPYAAQNLPDAPDAPQEESCFVPDLAEEDACALAGDYGQNALVSGGPDGVPHLVWIEEIEK</sequence>
<comment type="caution">
    <text evidence="1">The sequence shown here is derived from an EMBL/GenBank/DDBJ whole genome shotgun (WGS) entry which is preliminary data.</text>
</comment>
<dbReference type="Pfam" id="PF11697">
    <property type="entry name" value="DUF3293"/>
    <property type="match status" value="1"/>
</dbReference>
<organism evidence="1">
    <name type="scientific">bioreactor metagenome</name>
    <dbReference type="NCBI Taxonomy" id="1076179"/>
    <lineage>
        <taxon>unclassified sequences</taxon>
        <taxon>metagenomes</taxon>
        <taxon>ecological metagenomes</taxon>
    </lineage>
</organism>
<evidence type="ECO:0000313" key="1">
    <source>
        <dbReference type="EMBL" id="MPN01559.1"/>
    </source>
</evidence>
<dbReference type="AlphaFoldDB" id="A0A645EK94"/>
<dbReference type="InterPro" id="IPR021710">
    <property type="entry name" value="DUF3293"/>
</dbReference>
<evidence type="ECO:0008006" key="2">
    <source>
        <dbReference type="Google" id="ProtNLM"/>
    </source>
</evidence>
<gene>
    <name evidence="1" type="ORF">SDC9_148768</name>
</gene>